<accession>A0A1U7EVS4</accession>
<evidence type="ECO:0000313" key="2">
    <source>
        <dbReference type="EMBL" id="CAI49131.1"/>
    </source>
</evidence>
<dbReference type="InterPro" id="IPR011051">
    <property type="entry name" value="RmlC_Cupin_sf"/>
</dbReference>
<gene>
    <name evidence="2" type="ordered locus">NP_2080A</name>
</gene>
<proteinExistence type="predicted"/>
<dbReference type="STRING" id="348780.NP_2080A"/>
<sequence length="164" mass="17248">MGEFDTPTTGEATEAAAFEFLDTLSYVRIDGDATDGQRAVVEMRLREGHAPPMHIHREATETIHVLDGEIDVHTPDSVTSLDTGASAVLPNGEPHSLHAVTQATILASTSPAGFEQFIEAVGKPAATETVPTTPPSEDAIGRVSELAPAHDIEIVGPPPVEPPE</sequence>
<dbReference type="SUPFAM" id="SSF51182">
    <property type="entry name" value="RmlC-like cupins"/>
    <property type="match status" value="1"/>
</dbReference>
<dbReference type="AlphaFoldDB" id="A0A1U7EVS4"/>
<dbReference type="PANTHER" id="PTHR36440">
    <property type="entry name" value="PUTATIVE (AFU_ORTHOLOGUE AFUA_8G07350)-RELATED"/>
    <property type="match status" value="1"/>
</dbReference>
<dbReference type="HOGENOM" id="CLU_103066_3_2_2"/>
<dbReference type="OrthoDB" id="241629at2157"/>
<dbReference type="GeneID" id="3701346"/>
<dbReference type="Proteomes" id="UP000002698">
    <property type="component" value="Chromosome"/>
</dbReference>
<dbReference type="EnsemblBacteria" id="CAI49131">
    <property type="protein sequence ID" value="CAI49131"/>
    <property type="gene ID" value="NP_2080A"/>
</dbReference>
<dbReference type="KEGG" id="nph:NP_2080A"/>
<protein>
    <submittedName>
        <fullName evidence="2">Cupin 2 barrel domain protein</fullName>
    </submittedName>
</protein>
<organism evidence="2 3">
    <name type="scientific">Natronomonas pharaonis (strain ATCC 35678 / DSM 2160 / CIP 103997 / JCM 8858 / NBRC 14720 / NCIMB 2260 / Gabara)</name>
    <name type="common">Halobacterium pharaonis</name>
    <dbReference type="NCBI Taxonomy" id="348780"/>
    <lineage>
        <taxon>Archaea</taxon>
        <taxon>Methanobacteriati</taxon>
        <taxon>Methanobacteriota</taxon>
        <taxon>Stenosarchaea group</taxon>
        <taxon>Halobacteria</taxon>
        <taxon>Halobacteriales</taxon>
        <taxon>Natronomonadaceae</taxon>
        <taxon>Natronomonas</taxon>
    </lineage>
</organism>
<evidence type="ECO:0000259" key="1">
    <source>
        <dbReference type="Pfam" id="PF07883"/>
    </source>
</evidence>
<dbReference type="InterPro" id="IPR053146">
    <property type="entry name" value="QDO-like"/>
</dbReference>
<dbReference type="RefSeq" id="WP_011322759.1">
    <property type="nucleotide sequence ID" value="NC_007426.1"/>
</dbReference>
<evidence type="ECO:0000313" key="3">
    <source>
        <dbReference type="Proteomes" id="UP000002698"/>
    </source>
</evidence>
<dbReference type="EMBL" id="CR936257">
    <property type="protein sequence ID" value="CAI49131.1"/>
    <property type="molecule type" value="Genomic_DNA"/>
</dbReference>
<dbReference type="Gene3D" id="2.60.120.10">
    <property type="entry name" value="Jelly Rolls"/>
    <property type="match status" value="1"/>
</dbReference>
<feature type="domain" description="Cupin type-2" evidence="1">
    <location>
        <begin position="42"/>
        <end position="102"/>
    </location>
</feature>
<name>A0A1U7EVS4_NATPD</name>
<reference evidence="2" key="1">
    <citation type="journal article" date="2005" name="Genome Res.">
        <title>Living with two extremes: conclusions from the genome sequence of Natronomonas pharaonis.</title>
        <authorList>
            <person name="Falb M."/>
            <person name="Pfeiffer F."/>
            <person name="Palm P."/>
            <person name="Rodewald K."/>
            <person name="Hickmann V."/>
            <person name="Tittor J."/>
            <person name="Oesterhelt D."/>
        </authorList>
    </citation>
    <scope>NUCLEOTIDE SEQUENCE [LARGE SCALE GENOMIC DNA]</scope>
    <source>
        <strain evidence="2">Gabara</strain>
    </source>
</reference>
<keyword evidence="3" id="KW-1185">Reference proteome</keyword>
<dbReference type="PANTHER" id="PTHR36440:SF1">
    <property type="entry name" value="PUTATIVE (AFU_ORTHOLOGUE AFUA_8G07350)-RELATED"/>
    <property type="match status" value="1"/>
</dbReference>
<dbReference type="InterPro" id="IPR014710">
    <property type="entry name" value="RmlC-like_jellyroll"/>
</dbReference>
<dbReference type="Pfam" id="PF07883">
    <property type="entry name" value="Cupin_2"/>
    <property type="match status" value="1"/>
</dbReference>
<dbReference type="eggNOG" id="arCOG03003">
    <property type="taxonomic scope" value="Archaea"/>
</dbReference>
<dbReference type="InterPro" id="IPR013096">
    <property type="entry name" value="Cupin_2"/>
</dbReference>